<dbReference type="RefSeq" id="WP_138208917.1">
    <property type="nucleotide sequence ID" value="NZ_CBCRUQ010000035.1"/>
</dbReference>
<protein>
    <submittedName>
        <fullName evidence="1">Alpha/beta hydrolase</fullName>
    </submittedName>
</protein>
<reference evidence="1 2" key="1">
    <citation type="submission" date="2019-05" db="EMBL/GenBank/DDBJ databases">
        <authorList>
            <consortium name="Pathogen Informatics"/>
        </authorList>
    </citation>
    <scope>NUCLEOTIDE SEQUENCE [LARGE SCALE GENOMIC DNA]</scope>
    <source>
        <strain evidence="1 2">NCTC503</strain>
    </source>
</reference>
<evidence type="ECO:0000313" key="1">
    <source>
        <dbReference type="EMBL" id="VTQ81743.1"/>
    </source>
</evidence>
<dbReference type="EMBL" id="LR590481">
    <property type="protein sequence ID" value="VTQ81743.1"/>
    <property type="molecule type" value="Genomic_DNA"/>
</dbReference>
<dbReference type="Proteomes" id="UP000308489">
    <property type="component" value="Chromosome 1"/>
</dbReference>
<proteinExistence type="predicted"/>
<sequence>MKEVIAKNCLSCPEFKTQNCKGNAKDCMCLKCPRNLGECIIVRYCRETESPLYTERYFY</sequence>
<dbReference type="OrthoDB" id="1913367at2"/>
<keyword evidence="1" id="KW-0378">Hydrolase</keyword>
<keyword evidence="2" id="KW-1185">Reference proteome</keyword>
<organism evidence="1 2">
    <name type="scientific">Hathewaya histolytica</name>
    <name type="common">Clostridium histolyticum</name>
    <dbReference type="NCBI Taxonomy" id="1498"/>
    <lineage>
        <taxon>Bacteria</taxon>
        <taxon>Bacillati</taxon>
        <taxon>Bacillota</taxon>
        <taxon>Clostridia</taxon>
        <taxon>Eubacteriales</taxon>
        <taxon>Clostridiaceae</taxon>
        <taxon>Hathewaya</taxon>
    </lineage>
</organism>
<accession>A0A4U9QWA8</accession>
<name>A0A4U9QWA8_HATHI</name>
<gene>
    <name evidence="1" type="ORF">NCTC503_00061</name>
</gene>
<dbReference type="GO" id="GO:0016787">
    <property type="term" value="F:hydrolase activity"/>
    <property type="evidence" value="ECO:0007669"/>
    <property type="project" value="UniProtKB-KW"/>
</dbReference>
<dbReference type="AlphaFoldDB" id="A0A4U9QWA8"/>
<evidence type="ECO:0000313" key="2">
    <source>
        <dbReference type="Proteomes" id="UP000308489"/>
    </source>
</evidence>
<dbReference type="KEGG" id="hhw:NCTC503_00061"/>